<dbReference type="InterPro" id="IPR004360">
    <property type="entry name" value="Glyas_Fos-R_dOase_dom"/>
</dbReference>
<evidence type="ECO:0000259" key="1">
    <source>
        <dbReference type="PROSITE" id="PS51819"/>
    </source>
</evidence>
<sequence>MANKPGDFIWYELMTGDADAAEDFYGAVLGWTFTRAGPATPDYRIINASDEKEEERGVGGIMPISPEMAEHGARPLWTGYILVEDVDESAAAILAAGGSVLMPAMDVPQAGRIAMVGDPQGIPFYIMRPAGEGESLAFAYDRPRVGHCAWNELVTPDPAGAMAFYTGQFGWVKDGEMDMGAMGAYEFLRHGTVIGALMPRPPQMPQGGWNHYFRVADIDAAERIVREKGGTIWNGPHEVPGGDCIIQGSDPQGAAFALVGARAGKEA</sequence>
<dbReference type="SUPFAM" id="SSF54593">
    <property type="entry name" value="Glyoxalase/Bleomycin resistance protein/Dihydroxybiphenyl dioxygenase"/>
    <property type="match status" value="2"/>
</dbReference>
<dbReference type="AlphaFoldDB" id="A0A7W6BET0"/>
<dbReference type="RefSeq" id="WP_188071080.1">
    <property type="nucleotide sequence ID" value="NZ_BSPS01000018.1"/>
</dbReference>
<dbReference type="InterPro" id="IPR029068">
    <property type="entry name" value="Glyas_Bleomycin-R_OHBP_Dase"/>
</dbReference>
<dbReference type="Proteomes" id="UP000571950">
    <property type="component" value="Unassembled WGS sequence"/>
</dbReference>
<dbReference type="PROSITE" id="PS51819">
    <property type="entry name" value="VOC"/>
    <property type="match status" value="2"/>
</dbReference>
<dbReference type="InterPro" id="IPR037523">
    <property type="entry name" value="VOC_core"/>
</dbReference>
<dbReference type="CDD" id="cd07247">
    <property type="entry name" value="SgaA_N_like"/>
    <property type="match status" value="2"/>
</dbReference>
<evidence type="ECO:0000313" key="2">
    <source>
        <dbReference type="EMBL" id="MBB3925533.1"/>
    </source>
</evidence>
<accession>A0A7W6BET0</accession>
<evidence type="ECO:0000313" key="3">
    <source>
        <dbReference type="Proteomes" id="UP000571950"/>
    </source>
</evidence>
<dbReference type="Gene3D" id="3.10.180.10">
    <property type="entry name" value="2,3-Dihydroxybiphenyl 1,2-Dioxygenase, domain 1"/>
    <property type="match status" value="2"/>
</dbReference>
<dbReference type="EMBL" id="JACIDT010000003">
    <property type="protein sequence ID" value="MBB3925533.1"/>
    <property type="molecule type" value="Genomic_DNA"/>
</dbReference>
<feature type="domain" description="VOC" evidence="1">
    <location>
        <begin position="144"/>
        <end position="261"/>
    </location>
</feature>
<gene>
    <name evidence="2" type="ORF">GGR43_001246</name>
</gene>
<name>A0A7W6BET0_9SPHN</name>
<feature type="domain" description="VOC" evidence="1">
    <location>
        <begin position="7"/>
        <end position="129"/>
    </location>
</feature>
<dbReference type="PANTHER" id="PTHR33993">
    <property type="entry name" value="GLYOXALASE-RELATED"/>
    <property type="match status" value="1"/>
</dbReference>
<keyword evidence="3" id="KW-1185">Reference proteome</keyword>
<dbReference type="Pfam" id="PF00903">
    <property type="entry name" value="Glyoxalase"/>
    <property type="match status" value="2"/>
</dbReference>
<reference evidence="2 3" key="1">
    <citation type="submission" date="2020-08" db="EMBL/GenBank/DDBJ databases">
        <title>Genomic Encyclopedia of Type Strains, Phase IV (KMG-IV): sequencing the most valuable type-strain genomes for metagenomic binning, comparative biology and taxonomic classification.</title>
        <authorList>
            <person name="Goeker M."/>
        </authorList>
    </citation>
    <scope>NUCLEOTIDE SEQUENCE [LARGE SCALE GENOMIC DNA]</scope>
    <source>
        <strain evidence="2 3">DSM 26189</strain>
    </source>
</reference>
<protein>
    <recommendedName>
        <fullName evidence="1">VOC domain-containing protein</fullName>
    </recommendedName>
</protein>
<dbReference type="PANTHER" id="PTHR33993:SF14">
    <property type="entry name" value="GB|AAF24581.1"/>
    <property type="match status" value="1"/>
</dbReference>
<organism evidence="2 3">
    <name type="scientific">Sphingobium jiangsuense</name>
    <dbReference type="NCBI Taxonomy" id="870476"/>
    <lineage>
        <taxon>Bacteria</taxon>
        <taxon>Pseudomonadati</taxon>
        <taxon>Pseudomonadota</taxon>
        <taxon>Alphaproteobacteria</taxon>
        <taxon>Sphingomonadales</taxon>
        <taxon>Sphingomonadaceae</taxon>
        <taxon>Sphingobium</taxon>
    </lineage>
</organism>
<comment type="caution">
    <text evidence="2">The sequence shown here is derived from an EMBL/GenBank/DDBJ whole genome shotgun (WGS) entry which is preliminary data.</text>
</comment>
<dbReference type="InterPro" id="IPR052164">
    <property type="entry name" value="Anthracycline_SecMetBiosynth"/>
</dbReference>
<proteinExistence type="predicted"/>